<dbReference type="Pfam" id="PF00270">
    <property type="entry name" value="DEAD"/>
    <property type="match status" value="1"/>
</dbReference>
<dbReference type="EMBL" id="CAADRA010007034">
    <property type="protein sequence ID" value="VFT98509.1"/>
    <property type="molecule type" value="Genomic_DNA"/>
</dbReference>
<proteinExistence type="inferred from homology"/>
<dbReference type="SMART" id="SM00973">
    <property type="entry name" value="Sec63"/>
    <property type="match status" value="1"/>
</dbReference>
<dbReference type="AlphaFoldDB" id="A0A485LJ99"/>
<keyword evidence="2" id="KW-0547">Nucleotide-binding</keyword>
<evidence type="ECO:0000313" key="8">
    <source>
        <dbReference type="Proteomes" id="UP000332933"/>
    </source>
</evidence>
<dbReference type="Pfam" id="PF02889">
    <property type="entry name" value="Sec63"/>
    <property type="match status" value="1"/>
</dbReference>
<gene>
    <name evidence="7" type="primary">Aste57867_21840</name>
    <name evidence="6" type="ORF">As57867_021771</name>
    <name evidence="7" type="ORF">ASTE57867_21840</name>
</gene>
<dbReference type="Pfam" id="PF00271">
    <property type="entry name" value="Helicase_C"/>
    <property type="match status" value="1"/>
</dbReference>
<dbReference type="InterPro" id="IPR036388">
    <property type="entry name" value="WH-like_DNA-bd_sf"/>
</dbReference>
<dbReference type="SUPFAM" id="SSF52540">
    <property type="entry name" value="P-loop containing nucleoside triphosphate hydrolases"/>
    <property type="match status" value="2"/>
</dbReference>
<dbReference type="Proteomes" id="UP000332933">
    <property type="component" value="Unassembled WGS sequence"/>
</dbReference>
<dbReference type="Gene3D" id="1.10.10.10">
    <property type="entry name" value="Winged helix-like DNA-binding domain superfamily/Winged helix DNA-binding domain"/>
    <property type="match status" value="1"/>
</dbReference>
<dbReference type="InterPro" id="IPR011545">
    <property type="entry name" value="DEAD/DEAH_box_helicase_dom"/>
</dbReference>
<reference evidence="7 8" key="1">
    <citation type="submission" date="2019-03" db="EMBL/GenBank/DDBJ databases">
        <authorList>
            <person name="Gaulin E."/>
            <person name="Dumas B."/>
        </authorList>
    </citation>
    <scope>NUCLEOTIDE SEQUENCE [LARGE SCALE GENOMIC DNA]</scope>
    <source>
        <strain evidence="7">CBS 568.67</strain>
    </source>
</reference>
<evidence type="ECO:0000259" key="4">
    <source>
        <dbReference type="PROSITE" id="PS51192"/>
    </source>
</evidence>
<dbReference type="InterPro" id="IPR052247">
    <property type="entry name" value="Meiotic_Crossover_Helicase"/>
</dbReference>
<feature type="domain" description="Helicase ATP-binding" evidence="4">
    <location>
        <begin position="1"/>
        <end position="174"/>
    </location>
</feature>
<dbReference type="PANTHER" id="PTHR47835">
    <property type="entry name" value="HFM1, ATP DEPENDENT DNA HELICASE HOMOLOG"/>
    <property type="match status" value="1"/>
</dbReference>
<dbReference type="PROSITE" id="PS51192">
    <property type="entry name" value="HELICASE_ATP_BIND_1"/>
    <property type="match status" value="1"/>
</dbReference>
<dbReference type="GO" id="GO:0051321">
    <property type="term" value="P:meiotic cell cycle"/>
    <property type="evidence" value="ECO:0007669"/>
    <property type="project" value="UniProtKB-KW"/>
</dbReference>
<name>A0A485LJ99_9STRA</name>
<dbReference type="PROSITE" id="PS51194">
    <property type="entry name" value="HELICASE_CTER"/>
    <property type="match status" value="1"/>
</dbReference>
<comment type="similarity">
    <text evidence="1">Belongs to the helicase family. SKI2 subfamily.</text>
</comment>
<dbReference type="InterPro" id="IPR004179">
    <property type="entry name" value="Sec63-dom"/>
</dbReference>
<evidence type="ECO:0000313" key="6">
    <source>
        <dbReference type="EMBL" id="KAF0686338.1"/>
    </source>
</evidence>
<dbReference type="GO" id="GO:0016787">
    <property type="term" value="F:hydrolase activity"/>
    <property type="evidence" value="ECO:0007669"/>
    <property type="project" value="UniProtKB-KW"/>
</dbReference>
<dbReference type="EMBL" id="VJMH01007008">
    <property type="protein sequence ID" value="KAF0686338.1"/>
    <property type="molecule type" value="Genomic_DNA"/>
</dbReference>
<dbReference type="SUPFAM" id="SSF158702">
    <property type="entry name" value="Sec63 N-terminal domain-like"/>
    <property type="match status" value="1"/>
</dbReference>
<evidence type="ECO:0000256" key="2">
    <source>
        <dbReference type="ARBA" id="ARBA00022741"/>
    </source>
</evidence>
<dbReference type="InterPro" id="IPR014001">
    <property type="entry name" value="Helicase_ATP-bd"/>
</dbReference>
<evidence type="ECO:0000313" key="7">
    <source>
        <dbReference type="EMBL" id="VFT98509.1"/>
    </source>
</evidence>
<dbReference type="GO" id="GO:0005524">
    <property type="term" value="F:ATP binding"/>
    <property type="evidence" value="ECO:0007669"/>
    <property type="project" value="UniProtKB-KW"/>
</dbReference>
<accession>A0A485LJ99</accession>
<feature type="domain" description="Helicase C-terminal" evidence="5">
    <location>
        <begin position="232"/>
        <end position="439"/>
    </location>
</feature>
<dbReference type="InterPro" id="IPR027417">
    <property type="entry name" value="P-loop_NTPase"/>
</dbReference>
<organism evidence="7 8">
    <name type="scientific">Aphanomyces stellatus</name>
    <dbReference type="NCBI Taxonomy" id="120398"/>
    <lineage>
        <taxon>Eukaryota</taxon>
        <taxon>Sar</taxon>
        <taxon>Stramenopiles</taxon>
        <taxon>Oomycota</taxon>
        <taxon>Saprolegniomycetes</taxon>
        <taxon>Saprolegniales</taxon>
        <taxon>Verrucalvaceae</taxon>
        <taxon>Aphanomyces</taxon>
    </lineage>
</organism>
<sequence>MVVSSPTGSGKTSVFEAAFLRHWKQNQSNLHGGYGKVVYLAPLKALLHERVTDWTKRFHSIGITFVELSDSFDDPQNFLSYDVLLCTPEKVNYFGAYLYRMIDHFYQWDVVTRNSLDVLSCVDLLLVDEIHNIGDGARGATLEAVITRMLYFSSNLFKRKVRVPATSLYNVVDQHPSATFPNLRDIGSWFGCSSDMIFEFGPEFRPVPLDVHVLAMKSPGNEFQFEKSMDHKVPEILTKYSNGKPSLIFCSSRKSTVHLAMMLCAQRLVHLSTPQKQKLTGAGRLLHNSTLKNMVMCGIGFHHAALHESDRHIIENLYIEGFLSILCSTSSLAVGVNLPAHLVIIKSTQIYQGKCGYKEYSHLSIQQMIGRAGRPGYDTCGVAVIMTEKSHEYLYQNIMTAAQIDRIESCLQLSAKEALNSEIVLGTVQDFEEGIEWMKTSFLNCCFQTCPSNYPGGEEMKRNAATVIATTAINELGESRMINFSDDLYDFEATASGRTMCKFYLRYEQMNAISFLFSSKHVTLEMLLDLVANLVCVQFPLRRHDKAILNKINQTMVQFRVKGGTGKYLVQTDQMKSNLLLQSALGRIPIEDDFLSLEMQSCVEVAQRIVRAATEYCIECGAGDNALTSFLFWRSLCCQMWENGPASHKMQQLEGIDTFFAKNLDTNGIHSIRQLRDASPQLIASITNQDICDCSAVISTAKTILDMRLDVLKYSPNHVEIVISSNQANQVHDITGRQVSGYLLLVLSKTQIVLSKRDIIAPCSYVVPLLNVTILSVRLLHMAHIGLDDHVEVNLSQTNEITINKIEKRTFNQLTIPQAFQLSRQQSGFCAEIGASRTGSHEHVQESISQYLIPQHSEDDIQPPKRARLSEPKIPSFDRFRWQFPQTESATSATSDPVRQKHASPIIEDPVPSAHVIPTDDSTMSLEEEFMKYIF</sequence>
<dbReference type="InterPro" id="IPR001650">
    <property type="entry name" value="Helicase_C-like"/>
</dbReference>
<evidence type="ECO:0000259" key="5">
    <source>
        <dbReference type="PROSITE" id="PS51194"/>
    </source>
</evidence>
<dbReference type="SMART" id="SM00490">
    <property type="entry name" value="HELICc"/>
    <property type="match status" value="1"/>
</dbReference>
<dbReference type="SMART" id="SM00487">
    <property type="entry name" value="DEXDc"/>
    <property type="match status" value="1"/>
</dbReference>
<dbReference type="Gene3D" id="3.40.50.300">
    <property type="entry name" value="P-loop containing nucleotide triphosphate hydrolases"/>
    <property type="match status" value="2"/>
</dbReference>
<dbReference type="GO" id="GO:0003676">
    <property type="term" value="F:nucleic acid binding"/>
    <property type="evidence" value="ECO:0007669"/>
    <property type="project" value="InterPro"/>
</dbReference>
<evidence type="ECO:0000256" key="1">
    <source>
        <dbReference type="ARBA" id="ARBA00010140"/>
    </source>
</evidence>
<dbReference type="PANTHER" id="PTHR47835:SF3">
    <property type="entry name" value="HELICASE FOR MEIOSIS 1"/>
    <property type="match status" value="1"/>
</dbReference>
<keyword evidence="3" id="KW-0067">ATP-binding</keyword>
<protein>
    <submittedName>
        <fullName evidence="7">Aste57867_21840 protein</fullName>
    </submittedName>
</protein>
<reference evidence="6" key="2">
    <citation type="submission" date="2019-06" db="EMBL/GenBank/DDBJ databases">
        <title>Genomics analysis of Aphanomyces spp. identifies a new class of oomycete effector associated with host adaptation.</title>
        <authorList>
            <person name="Gaulin E."/>
        </authorList>
    </citation>
    <scope>NUCLEOTIDE SEQUENCE</scope>
    <source>
        <strain evidence="6">CBS 578.67</strain>
    </source>
</reference>
<dbReference type="CDD" id="cd18795">
    <property type="entry name" value="SF2_C_Ski2"/>
    <property type="match status" value="1"/>
</dbReference>
<keyword evidence="8" id="KW-1185">Reference proteome</keyword>
<dbReference type="GO" id="GO:0043138">
    <property type="term" value="F:3'-5' DNA helicase activity"/>
    <property type="evidence" value="ECO:0007669"/>
    <property type="project" value="UniProtKB-EC"/>
</dbReference>
<dbReference type="OrthoDB" id="79052at2759"/>
<evidence type="ECO:0000256" key="3">
    <source>
        <dbReference type="ARBA" id="ARBA00022840"/>
    </source>
</evidence>
<dbReference type="Gene3D" id="1.10.3380.10">
    <property type="entry name" value="Sec63 N-terminal domain-like domain"/>
    <property type="match status" value="1"/>
</dbReference>